<sequence length="373" mass="42566">MSETLLGGMTPTRFLAEYWQKQPLLIRGAVTDFPEPMDLPRLSALARRDDVESRLIECRNGRWHLEHGPFDARRFRRLPDSDWTLLVQNVNHLVPHIAELLYRFDFLPGYRLDDLMISYAPPGGSVGPHYDSYDVFLLQVGGRKRWQISSDDAGNFVEDAPIRVLRDFNPEQEWVLEHGDMLYLPPKYAHHGVALDPGMTYSIGFRAPRVQEIAGKFLEFLQDELVLDGMYADPDRTPTTAPGLIDPAFIGEIGKMLRHIEWDDEMVARFVGRYFTEPKPHVFFEPPEAALDFDVFAAAVTARGVALDLKTQLLYDDSRIYLNGEELDAGPETHAVLRKLADRRALPPGDYDDAVLEALYTCYDYGYLHPVQV</sequence>
<accession>A0A4U0PDM9</accession>
<dbReference type="PANTHER" id="PTHR13096">
    <property type="entry name" value="MINA53 MYC INDUCED NUCLEAR ANTIGEN"/>
    <property type="match status" value="1"/>
</dbReference>
<comment type="cofactor">
    <cofactor evidence="1">
        <name>Fe(2+)</name>
        <dbReference type="ChEBI" id="CHEBI:29033"/>
    </cofactor>
</comment>
<evidence type="ECO:0000313" key="7">
    <source>
        <dbReference type="EMBL" id="TJZ65896.1"/>
    </source>
</evidence>
<keyword evidence="4" id="KW-0560">Oxidoreductase</keyword>
<comment type="caution">
    <text evidence="7">The sequence shown here is derived from an EMBL/GenBank/DDBJ whole genome shotgun (WGS) entry which is preliminary data.</text>
</comment>
<dbReference type="SMART" id="SM00558">
    <property type="entry name" value="JmjC"/>
    <property type="match status" value="1"/>
</dbReference>
<evidence type="ECO:0000256" key="2">
    <source>
        <dbReference type="ARBA" id="ARBA00022723"/>
    </source>
</evidence>
<dbReference type="OrthoDB" id="9764016at2"/>
<dbReference type="Gene3D" id="2.60.120.650">
    <property type="entry name" value="Cupin"/>
    <property type="match status" value="1"/>
</dbReference>
<dbReference type="PROSITE" id="PS51184">
    <property type="entry name" value="JMJC"/>
    <property type="match status" value="1"/>
</dbReference>
<evidence type="ECO:0000259" key="6">
    <source>
        <dbReference type="PROSITE" id="PS51184"/>
    </source>
</evidence>
<dbReference type="PANTHER" id="PTHR13096:SF8">
    <property type="entry name" value="RIBOSOMAL OXYGENASE 1"/>
    <property type="match status" value="1"/>
</dbReference>
<organism evidence="7 8">
    <name type="scientific">Chitiniphilus eburneus</name>
    <dbReference type="NCBI Taxonomy" id="2571148"/>
    <lineage>
        <taxon>Bacteria</taxon>
        <taxon>Pseudomonadati</taxon>
        <taxon>Pseudomonadota</taxon>
        <taxon>Betaproteobacteria</taxon>
        <taxon>Neisseriales</taxon>
        <taxon>Chitinibacteraceae</taxon>
        <taxon>Chitiniphilus</taxon>
    </lineage>
</organism>
<dbReference type="SUPFAM" id="SSF51197">
    <property type="entry name" value="Clavaminate synthase-like"/>
    <property type="match status" value="1"/>
</dbReference>
<keyword evidence="2" id="KW-0479">Metal-binding</keyword>
<dbReference type="InterPro" id="IPR039994">
    <property type="entry name" value="NO66-like"/>
</dbReference>
<keyword evidence="3" id="KW-0223">Dioxygenase</keyword>
<dbReference type="Pfam" id="PF20514">
    <property type="entry name" value="WHD_ROXA"/>
    <property type="match status" value="1"/>
</dbReference>
<keyword evidence="8" id="KW-1185">Reference proteome</keyword>
<keyword evidence="5" id="KW-0408">Iron</keyword>
<feature type="domain" description="JmjC" evidence="6">
    <location>
        <begin position="96"/>
        <end position="222"/>
    </location>
</feature>
<evidence type="ECO:0000256" key="5">
    <source>
        <dbReference type="ARBA" id="ARBA00023004"/>
    </source>
</evidence>
<dbReference type="Gene3D" id="3.40.366.30">
    <property type="entry name" value="50S ribosomal protein L16 arginine hydroxylase, Chain A, Domain 2"/>
    <property type="match status" value="1"/>
</dbReference>
<dbReference type="InterPro" id="IPR003347">
    <property type="entry name" value="JmjC_dom"/>
</dbReference>
<evidence type="ECO:0000313" key="8">
    <source>
        <dbReference type="Proteomes" id="UP000310016"/>
    </source>
</evidence>
<dbReference type="Proteomes" id="UP000310016">
    <property type="component" value="Unassembled WGS sequence"/>
</dbReference>
<evidence type="ECO:0000256" key="1">
    <source>
        <dbReference type="ARBA" id="ARBA00001954"/>
    </source>
</evidence>
<name>A0A4U0PDM9_9NEIS</name>
<gene>
    <name evidence="7" type="ORF">FAZ21_17765</name>
</gene>
<dbReference type="GO" id="GO:0016706">
    <property type="term" value="F:2-oxoglutarate-dependent dioxygenase activity"/>
    <property type="evidence" value="ECO:0007669"/>
    <property type="project" value="TreeGrafter"/>
</dbReference>
<dbReference type="InterPro" id="IPR046799">
    <property type="entry name" value="ROXA-like_wH"/>
</dbReference>
<protein>
    <submittedName>
        <fullName evidence="7">Cupin domain-containing protein</fullName>
    </submittedName>
</protein>
<dbReference type="GO" id="GO:0046872">
    <property type="term" value="F:metal ion binding"/>
    <property type="evidence" value="ECO:0007669"/>
    <property type="project" value="UniProtKB-KW"/>
</dbReference>
<evidence type="ECO:0000256" key="3">
    <source>
        <dbReference type="ARBA" id="ARBA00022964"/>
    </source>
</evidence>
<reference evidence="7 8" key="1">
    <citation type="submission" date="2019-04" db="EMBL/GenBank/DDBJ databases">
        <title>Chitiniphilus eburnea sp. nov., a novel chitinolytic bacterium isolated from aquaculture sludge.</title>
        <authorList>
            <person name="Sheng M."/>
        </authorList>
    </citation>
    <scope>NUCLEOTIDE SEQUENCE [LARGE SCALE GENOMIC DNA]</scope>
    <source>
        <strain evidence="7 8">HX-2-15</strain>
    </source>
</reference>
<dbReference type="RefSeq" id="WP_136774768.1">
    <property type="nucleotide sequence ID" value="NZ_CP156074.1"/>
</dbReference>
<proteinExistence type="predicted"/>
<dbReference type="EMBL" id="SUMF01000034">
    <property type="protein sequence ID" value="TJZ65896.1"/>
    <property type="molecule type" value="Genomic_DNA"/>
</dbReference>
<dbReference type="Pfam" id="PF08007">
    <property type="entry name" value="JmjC_2"/>
    <property type="match status" value="1"/>
</dbReference>
<dbReference type="AlphaFoldDB" id="A0A4U0PDM9"/>
<evidence type="ECO:0000256" key="4">
    <source>
        <dbReference type="ARBA" id="ARBA00023002"/>
    </source>
</evidence>